<dbReference type="InterPro" id="IPR008271">
    <property type="entry name" value="Ser/Thr_kinase_AS"/>
</dbReference>
<evidence type="ECO:0000256" key="3">
    <source>
        <dbReference type="PROSITE-ProRule" id="PRU10141"/>
    </source>
</evidence>
<evidence type="ECO:0000256" key="4">
    <source>
        <dbReference type="RuleBase" id="RU000304"/>
    </source>
</evidence>
<comment type="similarity">
    <text evidence="4">Belongs to the protein kinase superfamily.</text>
</comment>
<dbReference type="PANTHER" id="PTHR44167">
    <property type="entry name" value="OVARIAN-SPECIFIC SERINE/THREONINE-PROTEIN KINASE LOK-RELATED"/>
    <property type="match status" value="1"/>
</dbReference>
<dbReference type="PROSITE" id="PS00108">
    <property type="entry name" value="PROTEIN_KINASE_ST"/>
    <property type="match status" value="1"/>
</dbReference>
<accession>A0AAD7BM85</accession>
<sequence length="477" mass="51893">MHSASYNLPDLTGEFVDGRSIELLCLLGSGAYGKVYKAYDHHEGQLYAVKCMPKYEPGSRGARMQESELLVHRMLSGHPRVISLIREFSTDSLVFAVLELATGGDLFTALVERQCYRGKPELIKAALGELLDAVEYIHRNQVFHRDLKPENILCSPVGTDIQLADFGLATQVAISHQFGCGSRFYMSPESIDAGFATGCYSARSSDLWALSVIFTNMICGLHPWNSAAPADPGYAAFQNNPEYLYKALRISRPAFLLLKRCFHLNPLKRPTLDEFREAVNAMECFSQEDEESLAPAPAPPSRIFKPLPCLPVQDFPRAVSPNFEWAHSTTNDIDCDKTPRPAVVPQFPTDLMALRLQFSSASFLDFSSPTPSHPPSSSSSQLPPSCLEGSGSSPPTSDDSDSLPSVGSEEEEDELSCPVIVVSTPPPSDGVEFESGSEAMPLVVPLPVRPRRAYIPGRPKHALGAGGSRVVGCGGSK</sequence>
<keyword evidence="1 3" id="KW-0547">Nucleotide-binding</keyword>
<dbReference type="Pfam" id="PF00069">
    <property type="entry name" value="Pkinase"/>
    <property type="match status" value="1"/>
</dbReference>
<dbReference type="Gene3D" id="1.10.510.10">
    <property type="entry name" value="Transferase(Phosphotransferase) domain 1"/>
    <property type="match status" value="1"/>
</dbReference>
<dbReference type="AlphaFoldDB" id="A0AAD7BM85"/>
<organism evidence="7 8">
    <name type="scientific">Roridomyces roridus</name>
    <dbReference type="NCBI Taxonomy" id="1738132"/>
    <lineage>
        <taxon>Eukaryota</taxon>
        <taxon>Fungi</taxon>
        <taxon>Dikarya</taxon>
        <taxon>Basidiomycota</taxon>
        <taxon>Agaricomycotina</taxon>
        <taxon>Agaricomycetes</taxon>
        <taxon>Agaricomycetidae</taxon>
        <taxon>Agaricales</taxon>
        <taxon>Marasmiineae</taxon>
        <taxon>Mycenaceae</taxon>
        <taxon>Roridomyces</taxon>
    </lineage>
</organism>
<dbReference type="PANTHER" id="PTHR44167:SF30">
    <property type="entry name" value="PHOSPHORYLASE KINASE"/>
    <property type="match status" value="1"/>
</dbReference>
<evidence type="ECO:0000313" key="8">
    <source>
        <dbReference type="Proteomes" id="UP001221142"/>
    </source>
</evidence>
<dbReference type="SMART" id="SM00220">
    <property type="entry name" value="S_TKc"/>
    <property type="match status" value="1"/>
</dbReference>
<dbReference type="InterPro" id="IPR017441">
    <property type="entry name" value="Protein_kinase_ATP_BS"/>
</dbReference>
<evidence type="ECO:0000256" key="5">
    <source>
        <dbReference type="SAM" id="MobiDB-lite"/>
    </source>
</evidence>
<dbReference type="InterPro" id="IPR000719">
    <property type="entry name" value="Prot_kinase_dom"/>
</dbReference>
<keyword evidence="4" id="KW-0723">Serine/threonine-protein kinase</keyword>
<dbReference type="InterPro" id="IPR011009">
    <property type="entry name" value="Kinase-like_dom_sf"/>
</dbReference>
<dbReference type="PROSITE" id="PS00107">
    <property type="entry name" value="PROTEIN_KINASE_ATP"/>
    <property type="match status" value="1"/>
</dbReference>
<comment type="caution">
    <text evidence="7">The sequence shown here is derived from an EMBL/GenBank/DDBJ whole genome shotgun (WGS) entry which is preliminary data.</text>
</comment>
<evidence type="ECO:0000259" key="6">
    <source>
        <dbReference type="PROSITE" id="PS50011"/>
    </source>
</evidence>
<feature type="binding site" evidence="3">
    <location>
        <position position="50"/>
    </location>
    <ligand>
        <name>ATP</name>
        <dbReference type="ChEBI" id="CHEBI:30616"/>
    </ligand>
</feature>
<feature type="compositionally biased region" description="Low complexity" evidence="5">
    <location>
        <begin position="367"/>
        <end position="405"/>
    </location>
</feature>
<dbReference type="SUPFAM" id="SSF56112">
    <property type="entry name" value="Protein kinase-like (PK-like)"/>
    <property type="match status" value="1"/>
</dbReference>
<dbReference type="EMBL" id="JARKIF010000013">
    <property type="protein sequence ID" value="KAJ7624930.1"/>
    <property type="molecule type" value="Genomic_DNA"/>
</dbReference>
<dbReference type="GO" id="GO:0005634">
    <property type="term" value="C:nucleus"/>
    <property type="evidence" value="ECO:0007669"/>
    <property type="project" value="TreeGrafter"/>
</dbReference>
<dbReference type="GO" id="GO:0004674">
    <property type="term" value="F:protein serine/threonine kinase activity"/>
    <property type="evidence" value="ECO:0007669"/>
    <property type="project" value="UniProtKB-KW"/>
</dbReference>
<gene>
    <name evidence="7" type="ORF">FB45DRAFT_1005677</name>
</gene>
<keyword evidence="2 3" id="KW-0067">ATP-binding</keyword>
<evidence type="ECO:0000313" key="7">
    <source>
        <dbReference type="EMBL" id="KAJ7624930.1"/>
    </source>
</evidence>
<keyword evidence="7" id="KW-0418">Kinase</keyword>
<dbReference type="PROSITE" id="PS50011">
    <property type="entry name" value="PROTEIN_KINASE_DOM"/>
    <property type="match status" value="1"/>
</dbReference>
<keyword evidence="8" id="KW-1185">Reference proteome</keyword>
<dbReference type="GO" id="GO:0044773">
    <property type="term" value="P:mitotic DNA damage checkpoint signaling"/>
    <property type="evidence" value="ECO:0007669"/>
    <property type="project" value="TreeGrafter"/>
</dbReference>
<reference evidence="7" key="1">
    <citation type="submission" date="2023-03" db="EMBL/GenBank/DDBJ databases">
        <title>Massive genome expansion in bonnet fungi (Mycena s.s.) driven by repeated elements and novel gene families across ecological guilds.</title>
        <authorList>
            <consortium name="Lawrence Berkeley National Laboratory"/>
            <person name="Harder C.B."/>
            <person name="Miyauchi S."/>
            <person name="Viragh M."/>
            <person name="Kuo A."/>
            <person name="Thoen E."/>
            <person name="Andreopoulos B."/>
            <person name="Lu D."/>
            <person name="Skrede I."/>
            <person name="Drula E."/>
            <person name="Henrissat B."/>
            <person name="Morin E."/>
            <person name="Kohler A."/>
            <person name="Barry K."/>
            <person name="LaButti K."/>
            <person name="Morin E."/>
            <person name="Salamov A."/>
            <person name="Lipzen A."/>
            <person name="Mereny Z."/>
            <person name="Hegedus B."/>
            <person name="Baldrian P."/>
            <person name="Stursova M."/>
            <person name="Weitz H."/>
            <person name="Taylor A."/>
            <person name="Grigoriev I.V."/>
            <person name="Nagy L.G."/>
            <person name="Martin F."/>
            <person name="Kauserud H."/>
        </authorList>
    </citation>
    <scope>NUCLEOTIDE SEQUENCE</scope>
    <source>
        <strain evidence="7">9284</strain>
    </source>
</reference>
<evidence type="ECO:0000256" key="1">
    <source>
        <dbReference type="ARBA" id="ARBA00022741"/>
    </source>
</evidence>
<name>A0AAD7BM85_9AGAR</name>
<keyword evidence="7" id="KW-0808">Transferase</keyword>
<dbReference type="Proteomes" id="UP001221142">
    <property type="component" value="Unassembled WGS sequence"/>
</dbReference>
<protein>
    <submittedName>
        <fullName evidence="7">Kinase-like domain-containing protein</fullName>
    </submittedName>
</protein>
<feature type="region of interest" description="Disordered" evidence="5">
    <location>
        <begin position="365"/>
        <end position="436"/>
    </location>
</feature>
<proteinExistence type="inferred from homology"/>
<dbReference type="GO" id="GO:0005524">
    <property type="term" value="F:ATP binding"/>
    <property type="evidence" value="ECO:0007669"/>
    <property type="project" value="UniProtKB-UniRule"/>
</dbReference>
<evidence type="ECO:0000256" key="2">
    <source>
        <dbReference type="ARBA" id="ARBA00022840"/>
    </source>
</evidence>
<feature type="domain" description="Protein kinase" evidence="6">
    <location>
        <begin position="21"/>
        <end position="285"/>
    </location>
</feature>